<evidence type="ECO:0000256" key="4">
    <source>
        <dbReference type="ARBA" id="ARBA00023163"/>
    </source>
</evidence>
<dbReference type="AlphaFoldDB" id="A0A3S3PJP5"/>
<dbReference type="InterPro" id="IPR011598">
    <property type="entry name" value="bHLH_dom"/>
</dbReference>
<proteinExistence type="predicted"/>
<dbReference type="GO" id="GO:0046983">
    <property type="term" value="F:protein dimerization activity"/>
    <property type="evidence" value="ECO:0007669"/>
    <property type="project" value="InterPro"/>
</dbReference>
<keyword evidence="2" id="KW-0805">Transcription regulation</keyword>
<dbReference type="SMART" id="SM00353">
    <property type="entry name" value="HLH"/>
    <property type="match status" value="1"/>
</dbReference>
<dbReference type="Gene3D" id="4.10.280.10">
    <property type="entry name" value="Helix-loop-helix DNA-binding domain"/>
    <property type="match status" value="1"/>
</dbReference>
<dbReference type="OrthoDB" id="9946827at2759"/>
<gene>
    <name evidence="8" type="ORF">B4U79_11713</name>
</gene>
<evidence type="ECO:0000259" key="7">
    <source>
        <dbReference type="PROSITE" id="PS50888"/>
    </source>
</evidence>
<keyword evidence="9" id="KW-1185">Reference proteome</keyword>
<dbReference type="GO" id="GO:0000978">
    <property type="term" value="F:RNA polymerase II cis-regulatory region sequence-specific DNA binding"/>
    <property type="evidence" value="ECO:0007669"/>
    <property type="project" value="TreeGrafter"/>
</dbReference>
<dbReference type="SUPFAM" id="SSF47459">
    <property type="entry name" value="HLH, helix-loop-helix DNA-binding domain"/>
    <property type="match status" value="1"/>
</dbReference>
<organism evidence="8 9">
    <name type="scientific">Dinothrombium tinctorium</name>
    <dbReference type="NCBI Taxonomy" id="1965070"/>
    <lineage>
        <taxon>Eukaryota</taxon>
        <taxon>Metazoa</taxon>
        <taxon>Ecdysozoa</taxon>
        <taxon>Arthropoda</taxon>
        <taxon>Chelicerata</taxon>
        <taxon>Arachnida</taxon>
        <taxon>Acari</taxon>
        <taxon>Acariformes</taxon>
        <taxon>Trombidiformes</taxon>
        <taxon>Prostigmata</taxon>
        <taxon>Anystina</taxon>
        <taxon>Parasitengona</taxon>
        <taxon>Trombidioidea</taxon>
        <taxon>Trombidiidae</taxon>
        <taxon>Dinothrombium</taxon>
    </lineage>
</organism>
<evidence type="ECO:0000256" key="3">
    <source>
        <dbReference type="ARBA" id="ARBA00023125"/>
    </source>
</evidence>
<dbReference type="InterPro" id="IPR036638">
    <property type="entry name" value="HLH_DNA-bd_sf"/>
</dbReference>
<sequence length="335" mass="38150">MQCVKEEFEDISQPSSGDETLSSCIGISSETTETVTTTTVTNREANQQSCGQVDVENDESVVKDELITNYSAVNMPSMTIYYQNSEQIHNMQTIVETVYPTDLSLAKSQLSEANFVPYTQYSIVSEAESKNEVKSYFDTPSVRDYLPCGANLFNNCNNNASSTINSSDSAHASKWPYSLTVRSYVNPTSTFSRYRFPCVGRPPRVEGRSYRSSRHSHPLTKEEQRQNACDRERSRMRAMNSAFDVLRAKLPSYHPRGKKLSKIEALRAAIRYISHLKSVLDSPSECNFQIEDVYSTRSANNNVRNQWWKEHTVSRSCSTNSNERWYSPTPNSWYQ</sequence>
<keyword evidence="5" id="KW-0539">Nucleus</keyword>
<dbReference type="STRING" id="1965070.A0A3S3PJP5"/>
<name>A0A3S3PJP5_9ACAR</name>
<dbReference type="Pfam" id="PF00010">
    <property type="entry name" value="HLH"/>
    <property type="match status" value="1"/>
</dbReference>
<evidence type="ECO:0000256" key="2">
    <source>
        <dbReference type="ARBA" id="ARBA00023015"/>
    </source>
</evidence>
<accession>A0A3S3PJP5</accession>
<dbReference type="PANTHER" id="PTHR20937:SF3">
    <property type="entry name" value="IP14615P"/>
    <property type="match status" value="1"/>
</dbReference>
<keyword evidence="4" id="KW-0804">Transcription</keyword>
<feature type="domain" description="BHLH" evidence="7">
    <location>
        <begin position="223"/>
        <end position="276"/>
    </location>
</feature>
<dbReference type="PANTHER" id="PTHR20937">
    <property type="entry name" value="IP14615P"/>
    <property type="match status" value="1"/>
</dbReference>
<evidence type="ECO:0000313" key="8">
    <source>
        <dbReference type="EMBL" id="RWS13855.1"/>
    </source>
</evidence>
<dbReference type="GO" id="GO:0001707">
    <property type="term" value="P:mesoderm formation"/>
    <property type="evidence" value="ECO:0007669"/>
    <property type="project" value="TreeGrafter"/>
</dbReference>
<evidence type="ECO:0000256" key="5">
    <source>
        <dbReference type="ARBA" id="ARBA00023242"/>
    </source>
</evidence>
<feature type="region of interest" description="Disordered" evidence="6">
    <location>
        <begin position="205"/>
        <end position="229"/>
    </location>
</feature>
<reference evidence="8 9" key="1">
    <citation type="journal article" date="2018" name="Gigascience">
        <title>Genomes of trombidid mites reveal novel predicted allergens and laterally-transferred genes associated with secondary metabolism.</title>
        <authorList>
            <person name="Dong X."/>
            <person name="Chaisiri K."/>
            <person name="Xia D."/>
            <person name="Armstrong S.D."/>
            <person name="Fang Y."/>
            <person name="Donnelly M.J."/>
            <person name="Kadowaki T."/>
            <person name="McGarry J.W."/>
            <person name="Darby A.C."/>
            <person name="Makepeace B.L."/>
        </authorList>
    </citation>
    <scope>NUCLEOTIDE SEQUENCE [LARGE SCALE GENOMIC DNA]</scope>
    <source>
        <strain evidence="8">UoL-WK</strain>
    </source>
</reference>
<dbReference type="Proteomes" id="UP000285301">
    <property type="component" value="Unassembled WGS sequence"/>
</dbReference>
<keyword evidence="1" id="KW-0217">Developmental protein</keyword>
<protein>
    <recommendedName>
        <fullName evidence="7">BHLH domain-containing protein</fullName>
    </recommendedName>
</protein>
<dbReference type="EMBL" id="NCKU01000867">
    <property type="protein sequence ID" value="RWS13855.1"/>
    <property type="molecule type" value="Genomic_DNA"/>
</dbReference>
<dbReference type="FunFam" id="4.10.280.10:FF:000090">
    <property type="entry name" value="Salivary gland-expressed bHLH"/>
    <property type="match status" value="1"/>
</dbReference>
<evidence type="ECO:0000313" key="9">
    <source>
        <dbReference type="Proteomes" id="UP000285301"/>
    </source>
</evidence>
<dbReference type="CDD" id="cd11390">
    <property type="entry name" value="bHLH_TS"/>
    <property type="match status" value="1"/>
</dbReference>
<keyword evidence="3" id="KW-0238">DNA-binding</keyword>
<comment type="caution">
    <text evidence="8">The sequence shown here is derived from an EMBL/GenBank/DDBJ whole genome shotgun (WGS) entry which is preliminary data.</text>
</comment>
<dbReference type="GO" id="GO:0000981">
    <property type="term" value="F:DNA-binding transcription factor activity, RNA polymerase II-specific"/>
    <property type="evidence" value="ECO:0007669"/>
    <property type="project" value="TreeGrafter"/>
</dbReference>
<dbReference type="PROSITE" id="PS50888">
    <property type="entry name" value="BHLH"/>
    <property type="match status" value="1"/>
</dbReference>
<dbReference type="GO" id="GO:0005634">
    <property type="term" value="C:nucleus"/>
    <property type="evidence" value="ECO:0007669"/>
    <property type="project" value="TreeGrafter"/>
</dbReference>
<feature type="compositionally biased region" description="Basic and acidic residues" evidence="6">
    <location>
        <begin position="219"/>
        <end position="229"/>
    </location>
</feature>
<evidence type="ECO:0000256" key="1">
    <source>
        <dbReference type="ARBA" id="ARBA00022473"/>
    </source>
</evidence>
<dbReference type="InterPro" id="IPR040259">
    <property type="entry name" value="Mesogenin/MesP"/>
</dbReference>
<evidence type="ECO:0000256" key="6">
    <source>
        <dbReference type="SAM" id="MobiDB-lite"/>
    </source>
</evidence>